<dbReference type="Proteomes" id="UP000229740">
    <property type="component" value="Unassembled WGS sequence"/>
</dbReference>
<accession>A0A2G6E760</accession>
<gene>
    <name evidence="5" type="ORF">CSB45_07220</name>
</gene>
<dbReference type="AlphaFoldDB" id="A0A2G6E760"/>
<proteinExistence type="predicted"/>
<feature type="domain" description="ABC transporter" evidence="4">
    <location>
        <begin position="10"/>
        <end position="235"/>
    </location>
</feature>
<organism evidence="5 6">
    <name type="scientific">candidate division KSB3 bacterium</name>
    <dbReference type="NCBI Taxonomy" id="2044937"/>
    <lineage>
        <taxon>Bacteria</taxon>
        <taxon>candidate division KSB3</taxon>
    </lineage>
</organism>
<dbReference type="SMART" id="SM00382">
    <property type="entry name" value="AAA"/>
    <property type="match status" value="1"/>
</dbReference>
<dbReference type="CDD" id="cd03235">
    <property type="entry name" value="ABC_Metallic_Cations"/>
    <property type="match status" value="1"/>
</dbReference>
<reference evidence="5 6" key="1">
    <citation type="submission" date="2017-10" db="EMBL/GenBank/DDBJ databases">
        <title>Novel microbial diversity and functional potential in the marine mammal oral microbiome.</title>
        <authorList>
            <person name="Dudek N.K."/>
            <person name="Sun C.L."/>
            <person name="Burstein D."/>
            <person name="Kantor R.S."/>
            <person name="Aliaga Goltsman D.S."/>
            <person name="Bik E.M."/>
            <person name="Thomas B.C."/>
            <person name="Banfield J.F."/>
            <person name="Relman D.A."/>
        </authorList>
    </citation>
    <scope>NUCLEOTIDE SEQUENCE [LARGE SCALE GENOMIC DNA]</scope>
    <source>
        <strain evidence="5">DOLZORAL124_49_17</strain>
    </source>
</reference>
<evidence type="ECO:0000256" key="1">
    <source>
        <dbReference type="ARBA" id="ARBA00022448"/>
    </source>
</evidence>
<evidence type="ECO:0000259" key="4">
    <source>
        <dbReference type="PROSITE" id="PS50893"/>
    </source>
</evidence>
<dbReference type="InterPro" id="IPR050153">
    <property type="entry name" value="Metal_Ion_Import_ABC"/>
</dbReference>
<dbReference type="PANTHER" id="PTHR42734">
    <property type="entry name" value="METAL TRANSPORT SYSTEM ATP-BINDING PROTEIN TM_0124-RELATED"/>
    <property type="match status" value="1"/>
</dbReference>
<dbReference type="InterPro" id="IPR027417">
    <property type="entry name" value="P-loop_NTPase"/>
</dbReference>
<evidence type="ECO:0000256" key="3">
    <source>
        <dbReference type="ARBA" id="ARBA00022840"/>
    </source>
</evidence>
<dbReference type="GO" id="GO:0016887">
    <property type="term" value="F:ATP hydrolysis activity"/>
    <property type="evidence" value="ECO:0007669"/>
    <property type="project" value="InterPro"/>
</dbReference>
<name>A0A2G6E760_9BACT</name>
<dbReference type="InterPro" id="IPR017871">
    <property type="entry name" value="ABC_transporter-like_CS"/>
</dbReference>
<dbReference type="InterPro" id="IPR003593">
    <property type="entry name" value="AAA+_ATPase"/>
</dbReference>
<evidence type="ECO:0000256" key="2">
    <source>
        <dbReference type="ARBA" id="ARBA00022741"/>
    </source>
</evidence>
<comment type="caution">
    <text evidence="5">The sequence shown here is derived from an EMBL/GenBank/DDBJ whole genome shotgun (WGS) entry which is preliminary data.</text>
</comment>
<dbReference type="PANTHER" id="PTHR42734:SF7">
    <property type="entry name" value="ATP-BINDING COMPONENT OF ABC TRANSPORTER-RELATED"/>
    <property type="match status" value="1"/>
</dbReference>
<dbReference type="EMBL" id="PDPS01000026">
    <property type="protein sequence ID" value="PID57608.1"/>
    <property type="molecule type" value="Genomic_DNA"/>
</dbReference>
<dbReference type="SUPFAM" id="SSF52540">
    <property type="entry name" value="P-loop containing nucleoside triphosphate hydrolases"/>
    <property type="match status" value="1"/>
</dbReference>
<dbReference type="Pfam" id="PF00005">
    <property type="entry name" value="ABC_tran"/>
    <property type="match status" value="1"/>
</dbReference>
<keyword evidence="3 5" id="KW-0067">ATP-binding</keyword>
<sequence length="235" mass="26019">MTHNTQGPSIKFDEVGLRLGNTTILEKVSFAVAPGSIHCIIGPNGGGKTSLLRSLLGQMPHSGTISIEWPGDQTIGYVPQMLDFDRTLPITVDDFMAMICQARPAFFGLKKTHQKTVRQALELVKMTGKHTRQLGQLSGGERQRVLFAQALIPQPSLLILDEPSAGLDEAGAEIFEQILYDLRSNGVTILWIHHDLQQVKRMADMVCCINQRLLFSGNPEETMTPERILNIFSPE</sequence>
<dbReference type="InterPro" id="IPR003439">
    <property type="entry name" value="ABC_transporter-like_ATP-bd"/>
</dbReference>
<evidence type="ECO:0000313" key="5">
    <source>
        <dbReference type="EMBL" id="PID57608.1"/>
    </source>
</evidence>
<dbReference type="GO" id="GO:0005524">
    <property type="term" value="F:ATP binding"/>
    <property type="evidence" value="ECO:0007669"/>
    <property type="project" value="UniProtKB-KW"/>
</dbReference>
<keyword evidence="1" id="KW-0813">Transport</keyword>
<protein>
    <submittedName>
        <fullName evidence="5">Manganese ABC transporter ATP-binding protein</fullName>
    </submittedName>
</protein>
<keyword evidence="2" id="KW-0547">Nucleotide-binding</keyword>
<evidence type="ECO:0000313" key="6">
    <source>
        <dbReference type="Proteomes" id="UP000229740"/>
    </source>
</evidence>
<dbReference type="PROSITE" id="PS00211">
    <property type="entry name" value="ABC_TRANSPORTER_1"/>
    <property type="match status" value="1"/>
</dbReference>
<dbReference type="PROSITE" id="PS50893">
    <property type="entry name" value="ABC_TRANSPORTER_2"/>
    <property type="match status" value="1"/>
</dbReference>
<dbReference type="Gene3D" id="3.40.50.300">
    <property type="entry name" value="P-loop containing nucleotide triphosphate hydrolases"/>
    <property type="match status" value="1"/>
</dbReference>